<dbReference type="Gene3D" id="3.10.180.10">
    <property type="entry name" value="2,3-Dihydroxybiphenyl 1,2-Dioxygenase, domain 1"/>
    <property type="match status" value="1"/>
</dbReference>
<evidence type="ECO:0000313" key="4">
    <source>
        <dbReference type="Proteomes" id="UP001501084"/>
    </source>
</evidence>
<organism evidence="3 4">
    <name type="scientific">Leucobacter alluvii</name>
    <dbReference type="NCBI Taxonomy" id="340321"/>
    <lineage>
        <taxon>Bacteria</taxon>
        <taxon>Bacillati</taxon>
        <taxon>Actinomycetota</taxon>
        <taxon>Actinomycetes</taxon>
        <taxon>Micrococcales</taxon>
        <taxon>Microbacteriaceae</taxon>
        <taxon>Leucobacter</taxon>
    </lineage>
</organism>
<evidence type="ECO:0000313" key="3">
    <source>
        <dbReference type="EMBL" id="GAA2187999.1"/>
    </source>
</evidence>
<evidence type="ECO:0000256" key="1">
    <source>
        <dbReference type="SAM" id="MobiDB-lite"/>
    </source>
</evidence>
<protein>
    <submittedName>
        <fullName evidence="3">VOC family protein</fullName>
    </submittedName>
</protein>
<dbReference type="PANTHER" id="PTHR36503">
    <property type="entry name" value="BLR2520 PROTEIN"/>
    <property type="match status" value="1"/>
</dbReference>
<dbReference type="Pfam" id="PF00903">
    <property type="entry name" value="Glyoxalase"/>
    <property type="match status" value="1"/>
</dbReference>
<dbReference type="InterPro" id="IPR029068">
    <property type="entry name" value="Glyas_Bleomycin-R_OHBP_Dase"/>
</dbReference>
<keyword evidence="4" id="KW-1185">Reference proteome</keyword>
<dbReference type="InterPro" id="IPR004360">
    <property type="entry name" value="Glyas_Fos-R_dOase_dom"/>
</dbReference>
<evidence type="ECO:0000259" key="2">
    <source>
        <dbReference type="PROSITE" id="PS51819"/>
    </source>
</evidence>
<reference evidence="3 4" key="1">
    <citation type="journal article" date="2019" name="Int. J. Syst. Evol. Microbiol.">
        <title>The Global Catalogue of Microorganisms (GCM) 10K type strain sequencing project: providing services to taxonomists for standard genome sequencing and annotation.</title>
        <authorList>
            <consortium name="The Broad Institute Genomics Platform"/>
            <consortium name="The Broad Institute Genome Sequencing Center for Infectious Disease"/>
            <person name="Wu L."/>
            <person name="Ma J."/>
        </authorList>
    </citation>
    <scope>NUCLEOTIDE SEQUENCE [LARGE SCALE GENOMIC DNA]</scope>
    <source>
        <strain evidence="3 4">JCM 14919</strain>
    </source>
</reference>
<dbReference type="Proteomes" id="UP001501084">
    <property type="component" value="Unassembled WGS sequence"/>
</dbReference>
<dbReference type="PROSITE" id="PS51819">
    <property type="entry name" value="VOC"/>
    <property type="match status" value="1"/>
</dbReference>
<dbReference type="RefSeq" id="WP_346057909.1">
    <property type="nucleotide sequence ID" value="NZ_BAAAOP010000005.1"/>
</dbReference>
<comment type="caution">
    <text evidence="3">The sequence shown here is derived from an EMBL/GenBank/DDBJ whole genome shotgun (WGS) entry which is preliminary data.</text>
</comment>
<sequence length="141" mass="15151">MTLNFDFIGIVTADLGRSLDFYRSLGVPIPEGLDDAPHVEVQLPGDMKLAWDPVATIESFFPGFELPEGENRIAFACSAASPAEVDSAYAEIVERHPAAADTEPWDAPWGQRYATVRDPDGNSVDIYAPLPTAPADDSATA</sequence>
<feature type="domain" description="VOC" evidence="2">
    <location>
        <begin position="4"/>
        <end position="129"/>
    </location>
</feature>
<dbReference type="PANTHER" id="PTHR36503:SF3">
    <property type="entry name" value="BLR0126 PROTEIN"/>
    <property type="match status" value="1"/>
</dbReference>
<accession>A0ABN3B5C0</accession>
<gene>
    <name evidence="3" type="ORF">GCM10009786_15250</name>
</gene>
<name>A0ABN3B5C0_9MICO</name>
<dbReference type="InterPro" id="IPR037523">
    <property type="entry name" value="VOC_core"/>
</dbReference>
<feature type="region of interest" description="Disordered" evidence="1">
    <location>
        <begin position="111"/>
        <end position="141"/>
    </location>
</feature>
<proteinExistence type="predicted"/>
<dbReference type="SUPFAM" id="SSF54593">
    <property type="entry name" value="Glyoxalase/Bleomycin resistance protein/Dihydroxybiphenyl dioxygenase"/>
    <property type="match status" value="1"/>
</dbReference>
<dbReference type="EMBL" id="BAAAOP010000005">
    <property type="protein sequence ID" value="GAA2187999.1"/>
    <property type="molecule type" value="Genomic_DNA"/>
</dbReference>